<dbReference type="SUPFAM" id="SSF51735">
    <property type="entry name" value="NAD(P)-binding Rossmann-fold domains"/>
    <property type="match status" value="1"/>
</dbReference>
<dbReference type="Gene3D" id="3.40.50.720">
    <property type="entry name" value="NAD(P)-binding Rossmann-like Domain"/>
    <property type="match status" value="2"/>
</dbReference>
<dbReference type="Proteomes" id="UP001548189">
    <property type="component" value="Unassembled WGS sequence"/>
</dbReference>
<evidence type="ECO:0000313" key="1">
    <source>
        <dbReference type="EMBL" id="MET1256237.1"/>
    </source>
</evidence>
<reference evidence="1 2" key="1">
    <citation type="submission" date="2024-06" db="EMBL/GenBank/DDBJ databases">
        <authorList>
            <person name="Li F."/>
        </authorList>
    </citation>
    <scope>NUCLEOTIDE SEQUENCE [LARGE SCALE GENOMIC DNA]</scope>
    <source>
        <strain evidence="1 2">GXAS 311</strain>
    </source>
</reference>
<dbReference type="PROSITE" id="PS00065">
    <property type="entry name" value="D_2_HYDROXYACID_DH_1"/>
    <property type="match status" value="1"/>
</dbReference>
<dbReference type="InterPro" id="IPR006140">
    <property type="entry name" value="D-isomer_DH_NAD-bd"/>
</dbReference>
<proteinExistence type="predicted"/>
<dbReference type="InterPro" id="IPR036291">
    <property type="entry name" value="NAD(P)-bd_dom_sf"/>
</dbReference>
<keyword evidence="2" id="KW-1185">Reference proteome</keyword>
<dbReference type="Pfam" id="PF00389">
    <property type="entry name" value="2-Hacid_dh"/>
    <property type="match status" value="1"/>
</dbReference>
<dbReference type="InterPro" id="IPR058205">
    <property type="entry name" value="D-LDH-like"/>
</dbReference>
<dbReference type="InterPro" id="IPR029752">
    <property type="entry name" value="D-isomer_DH_CS1"/>
</dbReference>
<dbReference type="PROSITE" id="PS00670">
    <property type="entry name" value="D_2_HYDROXYACID_DH_2"/>
    <property type="match status" value="1"/>
</dbReference>
<dbReference type="PROSITE" id="PS00671">
    <property type="entry name" value="D_2_HYDROXYACID_DH_3"/>
    <property type="match status" value="1"/>
</dbReference>
<evidence type="ECO:0000313" key="2">
    <source>
        <dbReference type="Proteomes" id="UP001548189"/>
    </source>
</evidence>
<organism evidence="1 2">
    <name type="scientific">Aliikangiella maris</name>
    <dbReference type="NCBI Taxonomy" id="3162458"/>
    <lineage>
        <taxon>Bacteria</taxon>
        <taxon>Pseudomonadati</taxon>
        <taxon>Pseudomonadota</taxon>
        <taxon>Gammaproteobacteria</taxon>
        <taxon>Oceanospirillales</taxon>
        <taxon>Pleioneaceae</taxon>
        <taxon>Aliikangiella</taxon>
    </lineage>
</organism>
<accession>A0ABV2BXG3</accession>
<gene>
    <name evidence="1" type="ORF">ABVT43_13940</name>
</gene>
<sequence length="337" mass="37374">MNITFTEISEDWQVTLIKHSLADHQVKIFAQTAQEIDIEALAETEILCPFIYSACDQTLLQKLPRLKAIATNSTGFDHIDLAYCKANQLSVFNVPHYGEHTVAEFTFALLLAISRKIIDSVNRVKSGSFDFTGLRGFDLANKTMGIIGFGNIGQKFAKMCKGFDMQVNVYDIAAHQLHQEADSMGVNWVSLEQIFTASDIISLHLPLTSETKHIIDHAAIQKMQAGVILLNTSRGDLIDSTALLAGLHSKKVAFAGLDVLEGESLIKGEIELLHEQTKRASELQILLEDHVLIQDKRVFVTPHNAFNTQDALARILTTTVSNIDNFVSQIKSDNQII</sequence>
<protein>
    <submittedName>
        <fullName evidence="1">NAD(P)-dependent oxidoreductase</fullName>
    </submittedName>
</protein>
<comment type="caution">
    <text evidence="1">The sequence shown here is derived from an EMBL/GenBank/DDBJ whole genome shotgun (WGS) entry which is preliminary data.</text>
</comment>
<dbReference type="InterPro" id="IPR006139">
    <property type="entry name" value="D-isomer_2_OHA_DH_cat_dom"/>
</dbReference>
<dbReference type="InterPro" id="IPR029753">
    <property type="entry name" value="D-isomer_DH_CS"/>
</dbReference>
<dbReference type="SUPFAM" id="SSF52283">
    <property type="entry name" value="Formate/glycerate dehydrogenase catalytic domain-like"/>
    <property type="match status" value="1"/>
</dbReference>
<name>A0ABV2BXG3_9GAMM</name>
<dbReference type="Pfam" id="PF02826">
    <property type="entry name" value="2-Hacid_dh_C"/>
    <property type="match status" value="1"/>
</dbReference>
<dbReference type="PANTHER" id="PTHR43026:SF1">
    <property type="entry name" value="2-HYDROXYACID DEHYDROGENASE HOMOLOG 1-RELATED"/>
    <property type="match status" value="1"/>
</dbReference>
<dbReference type="EMBL" id="JBEVCJ010000018">
    <property type="protein sequence ID" value="MET1256237.1"/>
    <property type="molecule type" value="Genomic_DNA"/>
</dbReference>
<dbReference type="PANTHER" id="PTHR43026">
    <property type="entry name" value="2-HYDROXYACID DEHYDROGENASE HOMOLOG 1-RELATED"/>
    <property type="match status" value="1"/>
</dbReference>